<evidence type="ECO:0000256" key="9">
    <source>
        <dbReference type="ARBA" id="ARBA00023004"/>
    </source>
</evidence>
<dbReference type="InterPro" id="IPR034804">
    <property type="entry name" value="SQR/QFR_C/D"/>
</dbReference>
<evidence type="ECO:0000256" key="10">
    <source>
        <dbReference type="ARBA" id="ARBA00023136"/>
    </source>
</evidence>
<dbReference type="EMBL" id="CP001678">
    <property type="protein sequence ID" value="ACT58003.1"/>
    <property type="molecule type" value="Genomic_DNA"/>
</dbReference>
<dbReference type="PANTHER" id="PTHR10978">
    <property type="entry name" value="SUCCINATE DEHYDROGENASE CYTOCHROME B560 SUBUNIT"/>
    <property type="match status" value="1"/>
</dbReference>
<dbReference type="eggNOG" id="COG2009">
    <property type="taxonomic scope" value="Bacteria"/>
</dbReference>
<evidence type="ECO:0000256" key="7">
    <source>
        <dbReference type="ARBA" id="ARBA00022723"/>
    </source>
</evidence>
<evidence type="ECO:0000256" key="11">
    <source>
        <dbReference type="ARBA" id="ARBA00025912"/>
    </source>
</evidence>
<dbReference type="PANTHER" id="PTHR10978:SF5">
    <property type="entry name" value="SUCCINATE DEHYDROGENASE CYTOCHROME B560 SUBUNIT, MITOCHONDRIAL"/>
    <property type="match status" value="1"/>
</dbReference>
<feature type="binding site" description="axial binding residue" evidence="12">
    <location>
        <position position="85"/>
    </location>
    <ligand>
        <name>heme</name>
        <dbReference type="ChEBI" id="CHEBI:30413"/>
        <note>ligand shared with second transmembrane subunit</note>
    </ligand>
    <ligandPart>
        <name>Fe</name>
        <dbReference type="ChEBI" id="CHEBI:18248"/>
    </ligandPart>
</feature>
<evidence type="ECO:0000256" key="8">
    <source>
        <dbReference type="ARBA" id="ARBA00022989"/>
    </source>
</evidence>
<gene>
    <name evidence="14" type="ordered locus">Hbal_0301</name>
</gene>
<keyword evidence="8 13" id="KW-1133">Transmembrane helix</keyword>
<evidence type="ECO:0000256" key="1">
    <source>
        <dbReference type="ARBA" id="ARBA00004050"/>
    </source>
</evidence>
<evidence type="ECO:0000313" key="15">
    <source>
        <dbReference type="Proteomes" id="UP000002745"/>
    </source>
</evidence>
<comment type="function">
    <text evidence="1">Membrane-anchoring subunit of succinate dehydrogenase (SDH).</text>
</comment>
<dbReference type="RefSeq" id="WP_012778161.1">
    <property type="nucleotide sequence ID" value="NC_012982.1"/>
</dbReference>
<keyword evidence="9 12" id="KW-0408">Iron</keyword>
<dbReference type="NCBIfam" id="TIGR02970">
    <property type="entry name" value="succ_dehyd_cytB"/>
    <property type="match status" value="1"/>
</dbReference>
<dbReference type="OrthoDB" id="9799441at2"/>
<keyword evidence="7 12" id="KW-0479">Metal-binding</keyword>
<evidence type="ECO:0000256" key="5">
    <source>
        <dbReference type="ARBA" id="ARBA00022617"/>
    </source>
</evidence>
<evidence type="ECO:0000256" key="4">
    <source>
        <dbReference type="ARBA" id="ARBA00020076"/>
    </source>
</evidence>
<evidence type="ECO:0000313" key="14">
    <source>
        <dbReference type="EMBL" id="ACT58003.1"/>
    </source>
</evidence>
<dbReference type="Proteomes" id="UP000002745">
    <property type="component" value="Chromosome"/>
</dbReference>
<evidence type="ECO:0000256" key="6">
    <source>
        <dbReference type="ARBA" id="ARBA00022692"/>
    </source>
</evidence>
<feature type="transmembrane region" description="Helical" evidence="13">
    <location>
        <begin position="64"/>
        <end position="86"/>
    </location>
</feature>
<feature type="transmembrane region" description="Helical" evidence="13">
    <location>
        <begin position="29"/>
        <end position="52"/>
    </location>
</feature>
<reference evidence="15" key="1">
    <citation type="journal article" date="2011" name="J. Bacteriol.">
        <title>Genome sequences of eight morphologically diverse alphaproteobacteria.</title>
        <authorList>
            <consortium name="US DOE Joint Genome Institute"/>
            <person name="Brown P.J."/>
            <person name="Kysela D.T."/>
            <person name="Buechlein A."/>
            <person name="Hemmerich C."/>
            <person name="Brun Y.V."/>
        </authorList>
    </citation>
    <scope>NUCLEOTIDE SEQUENCE [LARGE SCALE GENOMIC DNA]</scope>
    <source>
        <strain evidence="15">ATCC 49814 / DSM 5838 / IFAM 1418</strain>
    </source>
</reference>
<dbReference type="Pfam" id="PF01127">
    <property type="entry name" value="Sdh_cyt"/>
    <property type="match status" value="1"/>
</dbReference>
<keyword evidence="5 12" id="KW-0349">Heme</keyword>
<comment type="subcellular location">
    <subcellularLocation>
        <location evidence="2">Membrane</location>
        <topology evidence="2">Multi-pass membrane protein</topology>
    </subcellularLocation>
</comment>
<evidence type="ECO:0000256" key="3">
    <source>
        <dbReference type="ARBA" id="ARBA00007244"/>
    </source>
</evidence>
<dbReference type="SUPFAM" id="SSF81343">
    <property type="entry name" value="Fumarate reductase respiratory complex transmembrane subunits"/>
    <property type="match status" value="1"/>
</dbReference>
<dbReference type="Gene3D" id="1.20.1300.10">
    <property type="entry name" value="Fumarate reductase/succinate dehydrogenase, transmembrane subunit"/>
    <property type="match status" value="1"/>
</dbReference>
<evidence type="ECO:0000256" key="2">
    <source>
        <dbReference type="ARBA" id="ARBA00004141"/>
    </source>
</evidence>
<dbReference type="GO" id="GO:0009055">
    <property type="term" value="F:electron transfer activity"/>
    <property type="evidence" value="ECO:0007669"/>
    <property type="project" value="InterPro"/>
</dbReference>
<dbReference type="STRING" id="582402.Hbal_0301"/>
<sequence>MANQVEADKRPLSPHLQVWKFHPTMLTSILQRITGVGNAIGVVLIVGWLFAIASGSDVFKCFDVFFTSIFGKIILFGFTVSVMYHLGQGIRFLFWDAGKGFTPAVANFWSYFTIAFGLLGAVAVWIFAGLVPGIAI</sequence>
<comment type="similarity">
    <text evidence="3">Belongs to the cytochrome b560 family.</text>
</comment>
<dbReference type="InterPro" id="IPR000701">
    <property type="entry name" value="SuccDH_FuR_B_TM-su"/>
</dbReference>
<dbReference type="InterPro" id="IPR018495">
    <property type="entry name" value="Succ_DH_cyt_bsu_CS"/>
</dbReference>
<dbReference type="GO" id="GO:0016020">
    <property type="term" value="C:membrane"/>
    <property type="evidence" value="ECO:0007669"/>
    <property type="project" value="UniProtKB-SubCell"/>
</dbReference>
<dbReference type="GO" id="GO:0006099">
    <property type="term" value="P:tricarboxylic acid cycle"/>
    <property type="evidence" value="ECO:0007669"/>
    <property type="project" value="InterPro"/>
</dbReference>
<dbReference type="HOGENOM" id="CLU_094691_3_1_5"/>
<dbReference type="KEGG" id="hba:Hbal_0301"/>
<feature type="transmembrane region" description="Helical" evidence="13">
    <location>
        <begin position="108"/>
        <end position="131"/>
    </location>
</feature>
<dbReference type="PIRSF" id="PIRSF000178">
    <property type="entry name" value="SDH_cyt_b560"/>
    <property type="match status" value="1"/>
</dbReference>
<keyword evidence="10 13" id="KW-0472">Membrane</keyword>
<accession>C6XLU7</accession>
<keyword evidence="6 13" id="KW-0812">Transmembrane</keyword>
<dbReference type="InterPro" id="IPR014314">
    <property type="entry name" value="Succ_DH_cytb556"/>
</dbReference>
<evidence type="ECO:0000256" key="13">
    <source>
        <dbReference type="SAM" id="Phobius"/>
    </source>
</evidence>
<comment type="subunit">
    <text evidence="11">Part of an enzyme complex containing four subunits: a flavoprotein, an iron-sulfur protein, plus two membrane-anchoring proteins, SdhC and SdhD. The complex can form homotrimers.</text>
</comment>
<dbReference type="PROSITE" id="PS01001">
    <property type="entry name" value="SDH_CYT_2"/>
    <property type="match status" value="1"/>
</dbReference>
<name>C6XLU7_HIRBI</name>
<dbReference type="CDD" id="cd03499">
    <property type="entry name" value="SQR_TypeC_SdhC"/>
    <property type="match status" value="1"/>
</dbReference>
<keyword evidence="15" id="KW-1185">Reference proteome</keyword>
<organism evidence="14 15">
    <name type="scientific">Hirschia baltica (strain ATCC 49814 / DSM 5838 / IFAM 1418)</name>
    <dbReference type="NCBI Taxonomy" id="582402"/>
    <lineage>
        <taxon>Bacteria</taxon>
        <taxon>Pseudomonadati</taxon>
        <taxon>Pseudomonadota</taxon>
        <taxon>Alphaproteobacteria</taxon>
        <taxon>Hyphomonadales</taxon>
        <taxon>Hyphomonadaceae</taxon>
        <taxon>Hirschia</taxon>
    </lineage>
</organism>
<evidence type="ECO:0000256" key="12">
    <source>
        <dbReference type="PIRSR" id="PIRSR000178-1"/>
    </source>
</evidence>
<protein>
    <recommendedName>
        <fullName evidence="4">Succinate dehydrogenase cytochrome b556 subunit</fullName>
    </recommendedName>
</protein>
<dbReference type="AlphaFoldDB" id="C6XLU7"/>
<proteinExistence type="inferred from homology"/>
<comment type="cofactor">
    <cofactor evidence="12">
        <name>heme</name>
        <dbReference type="ChEBI" id="CHEBI:30413"/>
    </cofactor>
    <text evidence="12">The heme is bound between the two transmembrane subunits.</text>
</comment>
<dbReference type="GO" id="GO:0046872">
    <property type="term" value="F:metal ion binding"/>
    <property type="evidence" value="ECO:0007669"/>
    <property type="project" value="UniProtKB-KW"/>
</dbReference>